<sequence>MGEVPVPRTDSVRVAVRVRPFSQRITIRDPRNEAHVKTFTFDLTYWSHDGFQKDEDGVLIPSDPTSKFAGQNSSTSEVFRDIGRGILDSAWRGYNATLLAYGQTGSGKSYSMIGFGTNKGIIPRVCEELFEAIGKQKENLEPQDRLAGSKPRAPPVRSLQNYSVMFSMLEIYNEQVRDLLSRTKIPGGLRVREDQQLGFFVEGLKWVPCEDYAQIEKLVEQGSKIRMTAPTNMNASSSRSHVLITIQFQQVFLDTALTKQSSINMVDLAGSERQRSSGSEGDRLREGSRVNLSLTSLGNVISALADSATGKKVLHIPYRDSVLTKLLQSGPGRETAGRHWIATLSPADICYEETLSTLRYAERAKKVRNRAVINTCPLLRASRAENTLLLGLGGAGAAEHSACFWAEQQLGARGTWAQLLEQARREWEQQYEALTQEQQMVKILPHLLNVNEDPQLTGLLKFVIPNVVSGGQPDPLRSCRAHCGRRGASYHRNRPSLSGSLRTNACEEGGTVTRLVPVTLVGLLQTPSACKAWELPESSMTRPAASNSTVCCKPACSNCVVLGDNGSVPTDHSCGSHCAAQAATIYWVTASNSCLRISDKHASFMNLDGKVTVAPHRKCKVIVNGVPVTIRTKLQHLTAKAEDRVILGSNSAFLYIGFPSERGAEDLSRFDYDFFQLERAAAEGVSVDVLGSASPGDDQADPSILAVFQDYIKLMPLVVEANQMSEELKKGLKMELKVKNLASSDSRGYDLQKEVMVKVTKQGTHQVWIWSKTKFINRKFLMEELYQRFLESKDSHVAPEDDPFWDPVEVVHLGSAHVWLQSLAHCMMLEEQVEFLNCDGLEEAVLHIQITPCSPEGWAHGEEDMLIDPLELLGKRIDFQIHIVRCLGVKWLKEDARRGIQMGYKIYDLPNTLYTKPVWKSVNPRIEETVHFAALGVSREFLNYLLTNALIVDLWGLQEGCAHLGISQLDVLLTGEGHIMVDTKTLSSVKDVSQNTSNPAPELYQKLLKLEQETELLRDVNRALRGENVLLKASLENAGSVPHAQKLDNPGGAAVTAAVREAQRASSDAQLARALKVFYRGMSMARGQLLRLRQCRPPEDDQMLRPFVHQQSQMLKDLEDLLESSLHKLKTDVASIVKKKKEHLQPAVKGSQLNSANVL</sequence>
<dbReference type="Proteomes" id="UP001623349">
    <property type="component" value="Unassembled WGS sequence"/>
</dbReference>
<evidence type="ECO:0000256" key="2">
    <source>
        <dbReference type="ARBA" id="ARBA00022840"/>
    </source>
</evidence>
<name>A0ABQ0EFF7_APOSI</name>
<gene>
    <name evidence="5" type="ORF">APTSU1_000101200</name>
</gene>
<dbReference type="InterPro" id="IPR019821">
    <property type="entry name" value="Kinesin_motor_CS"/>
</dbReference>
<organism evidence="5 6">
    <name type="scientific">Apodemus speciosus</name>
    <name type="common">Large Japanese field mouse</name>
    <dbReference type="NCBI Taxonomy" id="105296"/>
    <lineage>
        <taxon>Eukaryota</taxon>
        <taxon>Metazoa</taxon>
        <taxon>Chordata</taxon>
        <taxon>Craniata</taxon>
        <taxon>Vertebrata</taxon>
        <taxon>Euteleostomi</taxon>
        <taxon>Mammalia</taxon>
        <taxon>Eutheria</taxon>
        <taxon>Euarchontoglires</taxon>
        <taxon>Glires</taxon>
        <taxon>Rodentia</taxon>
        <taxon>Myomorpha</taxon>
        <taxon>Muroidea</taxon>
        <taxon>Muridae</taxon>
        <taxon>Murinae</taxon>
        <taxon>Apodemus</taxon>
    </lineage>
</organism>
<dbReference type="Pfam" id="PF12423">
    <property type="entry name" value="KIF1B"/>
    <property type="match status" value="1"/>
</dbReference>
<keyword evidence="1 3" id="KW-0547">Nucleotide-binding</keyword>
<feature type="domain" description="Kinesin motor" evidence="4">
    <location>
        <begin position="11"/>
        <end position="367"/>
    </location>
</feature>
<dbReference type="Gene3D" id="2.60.200.20">
    <property type="match status" value="1"/>
</dbReference>
<evidence type="ECO:0000313" key="6">
    <source>
        <dbReference type="Proteomes" id="UP001623349"/>
    </source>
</evidence>
<comment type="similarity">
    <text evidence="3">Belongs to the TRAFAC class myosin-kinesin ATPase superfamily. Kinesin family.</text>
</comment>
<dbReference type="InterPro" id="IPR027417">
    <property type="entry name" value="P-loop_NTPase"/>
</dbReference>
<dbReference type="InterPro" id="IPR022140">
    <property type="entry name" value="Kinesin-like_KIF1-typ"/>
</dbReference>
<keyword evidence="3" id="KW-0505">Motor protein</keyword>
<evidence type="ECO:0000256" key="1">
    <source>
        <dbReference type="ARBA" id="ARBA00022741"/>
    </source>
</evidence>
<dbReference type="PANTHER" id="PTHR47117">
    <property type="entry name" value="STAR-RELATED LIPID TRANSFER PROTEIN 9"/>
    <property type="match status" value="1"/>
</dbReference>
<dbReference type="PRINTS" id="PR00380">
    <property type="entry name" value="KINESINHEAVY"/>
</dbReference>
<evidence type="ECO:0000259" key="4">
    <source>
        <dbReference type="PROSITE" id="PS50067"/>
    </source>
</evidence>
<evidence type="ECO:0000313" key="5">
    <source>
        <dbReference type="EMBL" id="GAB1285782.1"/>
    </source>
</evidence>
<accession>A0ABQ0EFF7</accession>
<dbReference type="InterPro" id="IPR001752">
    <property type="entry name" value="Kinesin_motor_dom"/>
</dbReference>
<protein>
    <submittedName>
        <fullName evidence="5">Kinesin-like protein KIF28P</fullName>
    </submittedName>
</protein>
<dbReference type="EMBL" id="BAAFST010000001">
    <property type="protein sequence ID" value="GAB1285782.1"/>
    <property type="molecule type" value="Genomic_DNA"/>
</dbReference>
<dbReference type="InterPro" id="IPR036961">
    <property type="entry name" value="Kinesin_motor_dom_sf"/>
</dbReference>
<dbReference type="SUPFAM" id="SSF52540">
    <property type="entry name" value="P-loop containing nucleoside triphosphate hydrolases"/>
    <property type="match status" value="1"/>
</dbReference>
<dbReference type="SMART" id="SM00129">
    <property type="entry name" value="KISc"/>
    <property type="match status" value="1"/>
</dbReference>
<dbReference type="Gene3D" id="3.40.850.10">
    <property type="entry name" value="Kinesin motor domain"/>
    <property type="match status" value="1"/>
</dbReference>
<evidence type="ECO:0000256" key="3">
    <source>
        <dbReference type="PROSITE-ProRule" id="PRU00283"/>
    </source>
</evidence>
<dbReference type="Pfam" id="PF00225">
    <property type="entry name" value="Kinesin"/>
    <property type="match status" value="1"/>
</dbReference>
<comment type="caution">
    <text evidence="5">The sequence shown here is derived from an EMBL/GenBank/DDBJ whole genome shotgun (WGS) entry which is preliminary data.</text>
</comment>
<keyword evidence="2 3" id="KW-0067">ATP-binding</keyword>
<reference evidence="5 6" key="1">
    <citation type="submission" date="2024-08" db="EMBL/GenBank/DDBJ databases">
        <title>The draft genome of Apodemus speciosus.</title>
        <authorList>
            <person name="Nabeshima K."/>
            <person name="Suzuki S."/>
            <person name="Onuma M."/>
        </authorList>
    </citation>
    <scope>NUCLEOTIDE SEQUENCE [LARGE SCALE GENOMIC DNA]</scope>
    <source>
        <strain evidence="5">IB14-021</strain>
    </source>
</reference>
<proteinExistence type="inferred from homology"/>
<keyword evidence="6" id="KW-1185">Reference proteome</keyword>
<dbReference type="PROSITE" id="PS00411">
    <property type="entry name" value="KINESIN_MOTOR_1"/>
    <property type="match status" value="1"/>
</dbReference>
<feature type="binding site" evidence="3">
    <location>
        <begin position="102"/>
        <end position="109"/>
    </location>
    <ligand>
        <name>ATP</name>
        <dbReference type="ChEBI" id="CHEBI:30616"/>
    </ligand>
</feature>
<dbReference type="PROSITE" id="PS50067">
    <property type="entry name" value="KINESIN_MOTOR_2"/>
    <property type="match status" value="1"/>
</dbReference>